<keyword evidence="1" id="KW-1133">Transmembrane helix</keyword>
<dbReference type="EMBL" id="CP133762">
    <property type="protein sequence ID" value="WMX45046.1"/>
    <property type="molecule type" value="Genomic_DNA"/>
</dbReference>
<feature type="transmembrane region" description="Helical" evidence="1">
    <location>
        <begin position="111"/>
        <end position="131"/>
    </location>
</feature>
<gene>
    <name evidence="2" type="ORF">RGF97_09550</name>
</gene>
<name>A0ABY9RU92_9ACTN</name>
<evidence type="ECO:0000256" key="1">
    <source>
        <dbReference type="SAM" id="Phobius"/>
    </source>
</evidence>
<reference evidence="2 3" key="1">
    <citation type="submission" date="2023-09" db="EMBL/GenBank/DDBJ databases">
        <title>Complete genome of Streptomyces roseicoloratus T14.</title>
        <authorList>
            <person name="Bashizi T."/>
            <person name="Kim M.-J."/>
            <person name="Lee G."/>
            <person name="Tagele S.B."/>
            <person name="Shin J.-H."/>
        </authorList>
    </citation>
    <scope>NUCLEOTIDE SEQUENCE [LARGE SCALE GENOMIC DNA]</scope>
    <source>
        <strain evidence="2 3">T14</strain>
    </source>
</reference>
<keyword evidence="1" id="KW-0812">Transmembrane</keyword>
<protein>
    <recommendedName>
        <fullName evidence="4">DUF3592 domain-containing protein</fullName>
    </recommendedName>
</protein>
<evidence type="ECO:0008006" key="4">
    <source>
        <dbReference type="Google" id="ProtNLM"/>
    </source>
</evidence>
<evidence type="ECO:0000313" key="2">
    <source>
        <dbReference type="EMBL" id="WMX45046.1"/>
    </source>
</evidence>
<keyword evidence="3" id="KW-1185">Reference proteome</keyword>
<dbReference type="RefSeq" id="WP_309548311.1">
    <property type="nucleotide sequence ID" value="NZ_CP133762.1"/>
</dbReference>
<organism evidence="2 3">
    <name type="scientific">Streptomyces roseicoloratus</name>
    <dbReference type="NCBI Taxonomy" id="2508722"/>
    <lineage>
        <taxon>Bacteria</taxon>
        <taxon>Bacillati</taxon>
        <taxon>Actinomycetota</taxon>
        <taxon>Actinomycetes</taxon>
        <taxon>Kitasatosporales</taxon>
        <taxon>Streptomycetaceae</taxon>
        <taxon>Streptomyces</taxon>
    </lineage>
</organism>
<keyword evidence="1" id="KW-0472">Membrane</keyword>
<dbReference type="Proteomes" id="UP001250858">
    <property type="component" value="Chromosome"/>
</dbReference>
<proteinExistence type="predicted"/>
<evidence type="ECO:0000313" key="3">
    <source>
        <dbReference type="Proteomes" id="UP001250858"/>
    </source>
</evidence>
<sequence>MSWGALIALAAIGALSGPWWTTAARLATEPPRTATAKVEQLYDDEPLPLEPWLVPSEAKASFTTADGRRVVTDIVVTDPVPAEGDTLAIEYAERSPSAVRVIGDPDLTRGLWLSGIAAALVLGRAALCALGTGRTLRRVLRAARRHATRPGSR</sequence>
<accession>A0ABY9RU92</accession>